<accession>A0A9Q3F1U1</accession>
<reference evidence="2" key="1">
    <citation type="submission" date="2021-03" db="EMBL/GenBank/DDBJ databases">
        <title>Draft genome sequence of rust myrtle Austropuccinia psidii MF-1, a brazilian biotype.</title>
        <authorList>
            <person name="Quecine M.C."/>
            <person name="Pachon D.M.R."/>
            <person name="Bonatelli M.L."/>
            <person name="Correr F.H."/>
            <person name="Franceschini L.M."/>
            <person name="Leite T.F."/>
            <person name="Margarido G.R.A."/>
            <person name="Almeida C.A."/>
            <person name="Ferrarezi J.A."/>
            <person name="Labate C.A."/>
        </authorList>
    </citation>
    <scope>NUCLEOTIDE SEQUENCE</scope>
    <source>
        <strain evidence="2">MF-1</strain>
    </source>
</reference>
<evidence type="ECO:0000313" key="3">
    <source>
        <dbReference type="Proteomes" id="UP000765509"/>
    </source>
</evidence>
<keyword evidence="3" id="KW-1185">Reference proteome</keyword>
<protein>
    <submittedName>
        <fullName evidence="2">Uncharacterized protein</fullName>
    </submittedName>
</protein>
<evidence type="ECO:0000256" key="1">
    <source>
        <dbReference type="SAM" id="MobiDB-lite"/>
    </source>
</evidence>
<sequence length="73" mass="7845">MDTPQVEGEESDNGGIPRRQTTQLRPLQADRPNGGPNCRNDTTGNSRHSTLSSFPAEPNAQQTGPTENTPSKV</sequence>
<proteinExistence type="predicted"/>
<evidence type="ECO:0000313" key="2">
    <source>
        <dbReference type="EMBL" id="MBW0528317.1"/>
    </source>
</evidence>
<comment type="caution">
    <text evidence="2">The sequence shown here is derived from an EMBL/GenBank/DDBJ whole genome shotgun (WGS) entry which is preliminary data.</text>
</comment>
<feature type="region of interest" description="Disordered" evidence="1">
    <location>
        <begin position="1"/>
        <end position="73"/>
    </location>
</feature>
<name>A0A9Q3F1U1_9BASI</name>
<feature type="compositionally biased region" description="Polar residues" evidence="1">
    <location>
        <begin position="39"/>
        <end position="73"/>
    </location>
</feature>
<dbReference type="EMBL" id="AVOT02034258">
    <property type="protein sequence ID" value="MBW0528317.1"/>
    <property type="molecule type" value="Genomic_DNA"/>
</dbReference>
<dbReference type="AlphaFoldDB" id="A0A9Q3F1U1"/>
<dbReference type="Proteomes" id="UP000765509">
    <property type="component" value="Unassembled WGS sequence"/>
</dbReference>
<organism evidence="2 3">
    <name type="scientific">Austropuccinia psidii MF-1</name>
    <dbReference type="NCBI Taxonomy" id="1389203"/>
    <lineage>
        <taxon>Eukaryota</taxon>
        <taxon>Fungi</taxon>
        <taxon>Dikarya</taxon>
        <taxon>Basidiomycota</taxon>
        <taxon>Pucciniomycotina</taxon>
        <taxon>Pucciniomycetes</taxon>
        <taxon>Pucciniales</taxon>
        <taxon>Sphaerophragmiaceae</taxon>
        <taxon>Austropuccinia</taxon>
    </lineage>
</organism>
<gene>
    <name evidence="2" type="ORF">O181_068032</name>
</gene>